<evidence type="ECO:0000313" key="2">
    <source>
        <dbReference type="EMBL" id="NMN01712.1"/>
    </source>
</evidence>
<proteinExistence type="predicted"/>
<feature type="transmembrane region" description="Helical" evidence="1">
    <location>
        <begin position="139"/>
        <end position="161"/>
    </location>
</feature>
<keyword evidence="3" id="KW-1185">Reference proteome</keyword>
<keyword evidence="1" id="KW-0472">Membrane</keyword>
<accession>A0ABX1SX42</accession>
<evidence type="ECO:0000256" key="1">
    <source>
        <dbReference type="SAM" id="Phobius"/>
    </source>
</evidence>
<feature type="transmembrane region" description="Helical" evidence="1">
    <location>
        <begin position="109"/>
        <end position="133"/>
    </location>
</feature>
<protein>
    <submittedName>
        <fullName evidence="2">Transporter</fullName>
    </submittedName>
</protein>
<feature type="transmembrane region" description="Helical" evidence="1">
    <location>
        <begin position="6"/>
        <end position="27"/>
    </location>
</feature>
<feature type="transmembrane region" description="Helical" evidence="1">
    <location>
        <begin position="66"/>
        <end position="88"/>
    </location>
</feature>
<feature type="transmembrane region" description="Helical" evidence="1">
    <location>
        <begin position="39"/>
        <end position="60"/>
    </location>
</feature>
<reference evidence="2 3" key="1">
    <citation type="submission" date="2020-02" db="EMBL/GenBank/DDBJ databases">
        <title>Characterization of phylogenetic diversity of novel bifidobacterial species isolated in Czech ZOOs.</title>
        <authorList>
            <person name="Lugli G.A."/>
            <person name="Vera N.B."/>
            <person name="Ventura M."/>
        </authorList>
    </citation>
    <scope>NUCLEOTIDE SEQUENCE [LARGE SCALE GENOMIC DNA]</scope>
    <source>
        <strain evidence="2 3">DSM 109963</strain>
    </source>
</reference>
<keyword evidence="1" id="KW-1133">Transmembrane helix</keyword>
<dbReference type="EMBL" id="JAAIIJ010000003">
    <property type="protein sequence ID" value="NMN01712.1"/>
    <property type="molecule type" value="Genomic_DNA"/>
</dbReference>
<comment type="caution">
    <text evidence="2">The sequence shown here is derived from an EMBL/GenBank/DDBJ whole genome shotgun (WGS) entry which is preliminary data.</text>
</comment>
<evidence type="ECO:0000313" key="3">
    <source>
        <dbReference type="Proteomes" id="UP000553756"/>
    </source>
</evidence>
<dbReference type="RefSeq" id="WP_172144078.1">
    <property type="nucleotide sequence ID" value="NZ_JAAIIJ010000003.1"/>
</dbReference>
<gene>
    <name evidence="2" type="ORF">G1C94_0333</name>
</gene>
<dbReference type="Proteomes" id="UP000553756">
    <property type="component" value="Unassembled WGS sequence"/>
</dbReference>
<organism evidence="2 3">
    <name type="scientific">Bifidobacterium panos</name>
    <dbReference type="NCBI Taxonomy" id="2675321"/>
    <lineage>
        <taxon>Bacteria</taxon>
        <taxon>Bacillati</taxon>
        <taxon>Actinomycetota</taxon>
        <taxon>Actinomycetes</taxon>
        <taxon>Bifidobacteriales</taxon>
        <taxon>Bifidobacteriaceae</taxon>
        <taxon>Bifidobacterium</taxon>
    </lineage>
</organism>
<dbReference type="Pfam" id="PF06541">
    <property type="entry name" value="ABC_trans_CmpB"/>
    <property type="match status" value="1"/>
</dbReference>
<dbReference type="InterPro" id="IPR010540">
    <property type="entry name" value="CmpB_TMEM229"/>
</dbReference>
<sequence length="258" mass="28576">MLMGLVKLFLWFLFYSFCGWVYESILVSIQERRLVNRGFLNGPLCPIYGTGAVLATLILGQVRNPVVVFLVSAMGATILEYVTSWAMERLFHARWWDYSDFKFNLNGRVCLLGAVVFGIGGVVIVFGIQPWVADVTDMIPGQALCAAALVCFVLGIVDLAVTVAGMSDFASTLDALTQTLRDIAARAGETWQWGSGAVSAKMREWSTGSQETLKHMRQAVSGTINAQQRRMLESFPKLKVPGKDDVLNSLRELMRPKR</sequence>
<keyword evidence="1" id="KW-0812">Transmembrane</keyword>
<name>A0ABX1SX42_9BIFI</name>